<comment type="caution">
    <text evidence="1">The sequence shown here is derived from an EMBL/GenBank/DDBJ whole genome shotgun (WGS) entry which is preliminary data.</text>
</comment>
<dbReference type="Proteomes" id="UP001164250">
    <property type="component" value="Chromosome 10"/>
</dbReference>
<sequence length="755" mass="83310">MQASGNAGDFLQSPGQSSPNTIRKLRRMRKLRHATDDELGLSSTDRSSPSSGLTRKSLRHATDDELGLSSTDRSSPSSGLTRKSRSSDHWSSFAVPIPLPLPESSVLRRPDSSGSNPGHSLQLPEEALSSSLGRRKNSNHVTKISDKSSSHFLKGDSKDVNNRRSSPTRGFLSPAVSPQRSNTAGTDLFSLPGPDSNSLSTRRRGFSHDLKVDHPLKLDVSPKSAPTSVLSSPAVSPQRPKPGDRFTSFWAPKEIQAWSTVEVLDSSRNCTSPVSPVRTSVYSADHSPLHSPTMQSPKKSPRSPKFYFPSHHQSLPQPELDRLSSAHKLPLPPGALAAPQSSMPSPVIHQVIEMPNPLPMKNQWQKGKLIGRGTFGSVYIATNRETGALCAMKEVDIIPDDSKSAECIKQLEQEIRVLQHLKHPNIVQYYGSEVVDDHFYIYLEYVHPGSINKYVRDHFGAITESIVRNFTRHILYGLAYLHSTKTIHRDIKGANLLVDASGVVKLADFGMAKHLTGLSYELSLKGSPYWMAPEVMQSVMQKDAHSNLALAVDIWSLGCTVIEMLTGRPPWGELEGPQAMFKVLHKTPPIPETLSSEGKDFLQRCFRRNPAERPSAMMLLEHPFVRNSNDQNLSVLAQGISKMNLMDRSHSPIDRAAQKVDFIPNSPGTPPRRDRKQPCNSETFRQFYTFNWATASHHSPCSTLGVNRSLPTGQLIHNSHNFSPSSNDSSNMPLGAVNNHPCALSRTHGREVPHI</sequence>
<protein>
    <submittedName>
        <fullName evidence="1">Uncharacterized protein</fullName>
    </submittedName>
</protein>
<gene>
    <name evidence="1" type="ORF">Patl1_09032</name>
</gene>
<reference evidence="2" key="1">
    <citation type="journal article" date="2023" name="G3 (Bethesda)">
        <title>Genome assembly and association tests identify interacting loci associated with vigor, precocity, and sex in interspecific pistachio rootstocks.</title>
        <authorList>
            <person name="Palmer W."/>
            <person name="Jacygrad E."/>
            <person name="Sagayaradj S."/>
            <person name="Cavanaugh K."/>
            <person name="Han R."/>
            <person name="Bertier L."/>
            <person name="Beede B."/>
            <person name="Kafkas S."/>
            <person name="Golino D."/>
            <person name="Preece J."/>
            <person name="Michelmore R."/>
        </authorList>
    </citation>
    <scope>NUCLEOTIDE SEQUENCE [LARGE SCALE GENOMIC DNA]</scope>
</reference>
<name>A0ACC1AHU3_9ROSI</name>
<evidence type="ECO:0000313" key="2">
    <source>
        <dbReference type="Proteomes" id="UP001164250"/>
    </source>
</evidence>
<keyword evidence="2" id="KW-1185">Reference proteome</keyword>
<organism evidence="1 2">
    <name type="scientific">Pistacia atlantica</name>
    <dbReference type="NCBI Taxonomy" id="434234"/>
    <lineage>
        <taxon>Eukaryota</taxon>
        <taxon>Viridiplantae</taxon>
        <taxon>Streptophyta</taxon>
        <taxon>Embryophyta</taxon>
        <taxon>Tracheophyta</taxon>
        <taxon>Spermatophyta</taxon>
        <taxon>Magnoliopsida</taxon>
        <taxon>eudicotyledons</taxon>
        <taxon>Gunneridae</taxon>
        <taxon>Pentapetalae</taxon>
        <taxon>rosids</taxon>
        <taxon>malvids</taxon>
        <taxon>Sapindales</taxon>
        <taxon>Anacardiaceae</taxon>
        <taxon>Pistacia</taxon>
    </lineage>
</organism>
<dbReference type="EMBL" id="CM047906">
    <property type="protein sequence ID" value="KAJ0086130.1"/>
    <property type="molecule type" value="Genomic_DNA"/>
</dbReference>
<proteinExistence type="predicted"/>
<accession>A0ACC1AHU3</accession>
<evidence type="ECO:0000313" key="1">
    <source>
        <dbReference type="EMBL" id="KAJ0086130.1"/>
    </source>
</evidence>